<dbReference type="GO" id="GO:0016020">
    <property type="term" value="C:membrane"/>
    <property type="evidence" value="ECO:0007669"/>
    <property type="project" value="UniProtKB-SubCell"/>
</dbReference>
<evidence type="ECO:0000256" key="6">
    <source>
        <dbReference type="SAM" id="MobiDB-lite"/>
    </source>
</evidence>
<evidence type="ECO:0000256" key="2">
    <source>
        <dbReference type="ARBA" id="ARBA00022692"/>
    </source>
</evidence>
<feature type="compositionally biased region" description="Polar residues" evidence="6">
    <location>
        <begin position="429"/>
        <end position="438"/>
    </location>
</feature>
<reference evidence="9" key="1">
    <citation type="submission" date="2020-03" db="EMBL/GenBank/DDBJ databases">
        <title>Draft Genome Sequence of Cylindrodendrum hubeiense.</title>
        <authorList>
            <person name="Buettner E."/>
            <person name="Kellner H."/>
        </authorList>
    </citation>
    <scope>NUCLEOTIDE SEQUENCE</scope>
    <source>
        <strain evidence="9">IHI 201604</strain>
    </source>
</reference>
<evidence type="ECO:0000313" key="10">
    <source>
        <dbReference type="Proteomes" id="UP000722485"/>
    </source>
</evidence>
<keyword evidence="3 7" id="KW-1133">Transmembrane helix</keyword>
<name>A0A9P5H7Z6_9HYPO</name>
<gene>
    <name evidence="9" type="ORF">G7Z17_g7988</name>
</gene>
<dbReference type="InterPro" id="IPR049326">
    <property type="entry name" value="Rhodopsin_dom_fungi"/>
</dbReference>
<feature type="transmembrane region" description="Helical" evidence="7">
    <location>
        <begin position="219"/>
        <end position="241"/>
    </location>
</feature>
<dbReference type="PANTHER" id="PTHR33048:SF47">
    <property type="entry name" value="INTEGRAL MEMBRANE PROTEIN-RELATED"/>
    <property type="match status" value="1"/>
</dbReference>
<keyword evidence="10" id="KW-1185">Reference proteome</keyword>
<keyword evidence="2 7" id="KW-0812">Transmembrane</keyword>
<keyword evidence="4 7" id="KW-0472">Membrane</keyword>
<protein>
    <recommendedName>
        <fullName evidence="8">Rhodopsin domain-containing protein</fullName>
    </recommendedName>
</protein>
<accession>A0A9P5H7Z6</accession>
<comment type="subcellular location">
    <subcellularLocation>
        <location evidence="1">Membrane</location>
        <topology evidence="1">Multi-pass membrane protein</topology>
    </subcellularLocation>
</comment>
<evidence type="ECO:0000256" key="3">
    <source>
        <dbReference type="ARBA" id="ARBA00022989"/>
    </source>
</evidence>
<dbReference type="Pfam" id="PF20684">
    <property type="entry name" value="Fung_rhodopsin"/>
    <property type="match status" value="1"/>
</dbReference>
<feature type="transmembrane region" description="Helical" evidence="7">
    <location>
        <begin position="334"/>
        <end position="354"/>
    </location>
</feature>
<evidence type="ECO:0000313" key="9">
    <source>
        <dbReference type="EMBL" id="KAF7547069.1"/>
    </source>
</evidence>
<dbReference type="InterPro" id="IPR052337">
    <property type="entry name" value="SAT4-like"/>
</dbReference>
<feature type="transmembrane region" description="Helical" evidence="7">
    <location>
        <begin position="178"/>
        <end position="199"/>
    </location>
</feature>
<proteinExistence type="inferred from homology"/>
<comment type="similarity">
    <text evidence="5">Belongs to the SAT4 family.</text>
</comment>
<sequence length="532" mass="58737">MHKCVPVAVKVGDGGHLRHSREDSARIYDGIHYAPLFNITEVFSALCQAVARSLRYLQASSMGLAPQNPVQSIKLPRAATRIQCYSSAAGESPDNSTVAEFCGEDGFWAKSRDCVLDDCSVMDRLWVNEVQRQTCSQPKQTREKRFYYLLAAEVPAWICPWLRLFSGWRSLEGVRLDDYVMFGCWALYTAYTTCVHIVFDIDASEVDRQGVLNGLKILFVADKLALLCIGLAKASIVYFYLKTFTGTRFRIVAYSTLTLILVPTLVFVLVFTFQCSPVSYAWGGWSDDDGGGGCLDVRLLSCIKLGFDIGQSIVLLIIPLPLFRQFDMHKRVTLGSAVMFALGGLAVAMAGLRLRCVIIQETTTDQPWEYADRLIWTGIEISALIILACAPSIWKLLVPVAASNIPTFTPRRNPSRLIKNKALAPINTKSTANSSVSRKPSKGPYCSTKDTRSESELELDLQLGDKTRGDVWTQIKGGHRFSGFSMISHMGDRLGIRVKTTTTTRVESGDSDGDDGADEGRLVTPRPGPLSP</sequence>
<feature type="transmembrane region" description="Helical" evidence="7">
    <location>
        <begin position="253"/>
        <end position="273"/>
    </location>
</feature>
<dbReference type="AlphaFoldDB" id="A0A9P5H7Z6"/>
<evidence type="ECO:0000256" key="4">
    <source>
        <dbReference type="ARBA" id="ARBA00023136"/>
    </source>
</evidence>
<comment type="caution">
    <text evidence="9">The sequence shown here is derived from an EMBL/GenBank/DDBJ whole genome shotgun (WGS) entry which is preliminary data.</text>
</comment>
<feature type="region of interest" description="Disordered" evidence="6">
    <location>
        <begin position="429"/>
        <end position="458"/>
    </location>
</feature>
<dbReference type="PANTHER" id="PTHR33048">
    <property type="entry name" value="PTH11-LIKE INTEGRAL MEMBRANE PROTEIN (AFU_ORTHOLOGUE AFUA_5G11245)"/>
    <property type="match status" value="1"/>
</dbReference>
<dbReference type="Proteomes" id="UP000722485">
    <property type="component" value="Unassembled WGS sequence"/>
</dbReference>
<organism evidence="9 10">
    <name type="scientific">Cylindrodendrum hubeiense</name>
    <dbReference type="NCBI Taxonomy" id="595255"/>
    <lineage>
        <taxon>Eukaryota</taxon>
        <taxon>Fungi</taxon>
        <taxon>Dikarya</taxon>
        <taxon>Ascomycota</taxon>
        <taxon>Pezizomycotina</taxon>
        <taxon>Sordariomycetes</taxon>
        <taxon>Hypocreomycetidae</taxon>
        <taxon>Hypocreales</taxon>
        <taxon>Nectriaceae</taxon>
        <taxon>Cylindrodendrum</taxon>
    </lineage>
</organism>
<feature type="transmembrane region" description="Helical" evidence="7">
    <location>
        <begin position="374"/>
        <end position="394"/>
    </location>
</feature>
<feature type="domain" description="Rhodopsin" evidence="8">
    <location>
        <begin position="162"/>
        <end position="397"/>
    </location>
</feature>
<evidence type="ECO:0000256" key="5">
    <source>
        <dbReference type="ARBA" id="ARBA00038359"/>
    </source>
</evidence>
<feature type="transmembrane region" description="Helical" evidence="7">
    <location>
        <begin position="146"/>
        <end position="166"/>
    </location>
</feature>
<dbReference type="EMBL" id="JAANBB010000189">
    <property type="protein sequence ID" value="KAF7547069.1"/>
    <property type="molecule type" value="Genomic_DNA"/>
</dbReference>
<feature type="region of interest" description="Disordered" evidence="6">
    <location>
        <begin position="499"/>
        <end position="532"/>
    </location>
</feature>
<dbReference type="OrthoDB" id="2496787at2759"/>
<evidence type="ECO:0000256" key="7">
    <source>
        <dbReference type="SAM" id="Phobius"/>
    </source>
</evidence>
<evidence type="ECO:0000256" key="1">
    <source>
        <dbReference type="ARBA" id="ARBA00004141"/>
    </source>
</evidence>
<evidence type="ECO:0000259" key="8">
    <source>
        <dbReference type="Pfam" id="PF20684"/>
    </source>
</evidence>